<gene>
    <name evidence="1" type="ORF">SDC9_96343</name>
</gene>
<name>A0A645AFK8_9ZZZZ</name>
<reference evidence="1" key="1">
    <citation type="submission" date="2019-08" db="EMBL/GenBank/DDBJ databases">
        <authorList>
            <person name="Kucharzyk K."/>
            <person name="Murdoch R.W."/>
            <person name="Higgins S."/>
            <person name="Loffler F."/>
        </authorList>
    </citation>
    <scope>NUCLEOTIDE SEQUENCE</scope>
</reference>
<proteinExistence type="predicted"/>
<accession>A0A645AFK8</accession>
<sequence>MVGQEDGGYVRHGTTHLRQGLLYVVRLVRIACVKENDAAFIPDGGRMDD</sequence>
<comment type="caution">
    <text evidence="1">The sequence shown here is derived from an EMBL/GenBank/DDBJ whole genome shotgun (WGS) entry which is preliminary data.</text>
</comment>
<dbReference type="AlphaFoldDB" id="A0A645AFK8"/>
<protein>
    <submittedName>
        <fullName evidence="1">Uncharacterized protein</fullName>
    </submittedName>
</protein>
<organism evidence="1">
    <name type="scientific">bioreactor metagenome</name>
    <dbReference type="NCBI Taxonomy" id="1076179"/>
    <lineage>
        <taxon>unclassified sequences</taxon>
        <taxon>metagenomes</taxon>
        <taxon>ecological metagenomes</taxon>
    </lineage>
</organism>
<dbReference type="EMBL" id="VSSQ01012600">
    <property type="protein sequence ID" value="MPM49613.1"/>
    <property type="molecule type" value="Genomic_DNA"/>
</dbReference>
<evidence type="ECO:0000313" key="1">
    <source>
        <dbReference type="EMBL" id="MPM49613.1"/>
    </source>
</evidence>